<keyword evidence="3" id="KW-1185">Reference proteome</keyword>
<dbReference type="PANTHER" id="PTHR42146">
    <property type="entry name" value="3',5'-CYCLIC-NUCLEOTIDE PHOSPHODIESTERASE"/>
    <property type="match status" value="1"/>
</dbReference>
<reference evidence="2 3" key="1">
    <citation type="submission" date="2010-12" db="EMBL/GenBank/DDBJ databases">
        <title>The Genome Sequence of Coprobacillus sp. strain 29_1.</title>
        <authorList>
            <consortium name="The Broad Institute Genome Sequencing Platform"/>
            <person name="Earl A."/>
            <person name="Ward D."/>
            <person name="Feldgarden M."/>
            <person name="Gevers D."/>
            <person name="Daigneault M."/>
            <person name="Sibley C.D."/>
            <person name="White A."/>
            <person name="Strauss J."/>
            <person name="Allen-Vercoe E."/>
            <person name="Young S.K."/>
            <person name="Zeng Q."/>
            <person name="Gargeya S."/>
            <person name="Fitzgerald M."/>
            <person name="Haas B."/>
            <person name="Abouelleil A."/>
            <person name="Alvarado L."/>
            <person name="Arachchi H.M."/>
            <person name="Berlin A."/>
            <person name="Brown A."/>
            <person name="Chapman S.B."/>
            <person name="Chen Z."/>
            <person name="Dunbar C."/>
            <person name="Freedman E."/>
            <person name="Gearin G."/>
            <person name="Gellesch M."/>
            <person name="Goldberg J."/>
            <person name="Griggs A."/>
            <person name="Gujja S."/>
            <person name="Heilman E."/>
            <person name="Heiman D."/>
            <person name="Howarth C."/>
            <person name="Larson L."/>
            <person name="Lui A."/>
            <person name="MacDonald P.J.P."/>
            <person name="Mehta T."/>
            <person name="Montmayeur A."/>
            <person name="Murphy C."/>
            <person name="Neiman D."/>
            <person name="Pearson M."/>
            <person name="Priest M."/>
            <person name="Roberts A."/>
            <person name="Saif S."/>
            <person name="Shea T."/>
            <person name="Shenoy N."/>
            <person name="Sisk P."/>
            <person name="Stolte C."/>
            <person name="Sykes S."/>
            <person name="White J."/>
            <person name="Yandava C."/>
            <person name="Nusbaum C."/>
            <person name="Birren B."/>
        </authorList>
    </citation>
    <scope>NUCLEOTIDE SEQUENCE [LARGE SCALE GENOMIC DNA]</scope>
    <source>
        <strain evidence="2 3">29_1</strain>
    </source>
</reference>
<protein>
    <recommendedName>
        <fullName evidence="1">DHHA1 domain-containing protein</fullName>
    </recommendedName>
</protein>
<dbReference type="InterPro" id="IPR052968">
    <property type="entry name" value="Nucleotide_metab_enz"/>
</dbReference>
<evidence type="ECO:0000313" key="2">
    <source>
        <dbReference type="EMBL" id="EFW03576.1"/>
    </source>
</evidence>
<dbReference type="PANTHER" id="PTHR42146:SF1">
    <property type="entry name" value="OLIGORIBONUCLEASE NRNB"/>
    <property type="match status" value="1"/>
</dbReference>
<proteinExistence type="predicted"/>
<organism evidence="2 3">
    <name type="scientific">Coprobacillus cateniformis</name>
    <dbReference type="NCBI Taxonomy" id="100884"/>
    <lineage>
        <taxon>Bacteria</taxon>
        <taxon>Bacillati</taxon>
        <taxon>Bacillota</taxon>
        <taxon>Erysipelotrichia</taxon>
        <taxon>Erysipelotrichales</taxon>
        <taxon>Coprobacillaceae</taxon>
        <taxon>Coprobacillus</taxon>
    </lineage>
</organism>
<dbReference type="EMBL" id="ADKX01000046">
    <property type="protein sequence ID" value="EFW03576.1"/>
    <property type="molecule type" value="Genomic_DNA"/>
</dbReference>
<dbReference type="STRING" id="100884.GCA_000269565_03723"/>
<dbReference type="OrthoDB" id="2035301at2"/>
<comment type="caution">
    <text evidence="2">The sequence shown here is derived from an EMBL/GenBank/DDBJ whole genome shotgun (WGS) entry which is preliminary data.</text>
</comment>
<sequence length="319" mass="37332">MKKKIKLLTHNDLDGVGCYIVAKILLAHQHHYGVDVTYCTHSNIQEMMSETILKGDDYEHIYMTDIVVYDDYIQQFFTPEVVEKTTIIDHHKSALDLNKYDFAHICIQRDDKLMSGTYLFYQYLKKTYEFKLQLDIFNKLERFVEAVRSYDTWDWSKYNNLLAKDINDLLYIKGIKNFAEDMIEILLDTSDNLLLRETDCVLLTSERHRISNYIKAKEKDIFELQLYEYHLGVIFAEQYVSELGNQIALNYPEYDAIAIIGSRTVSLRTVKEDIDVSVLAKRFNGGGHKKAAGFPLTADVVSDYINIIFRKKRLRNELL</sequence>
<evidence type="ECO:0000259" key="1">
    <source>
        <dbReference type="Pfam" id="PF02272"/>
    </source>
</evidence>
<dbReference type="SUPFAM" id="SSF64182">
    <property type="entry name" value="DHH phosphoesterases"/>
    <property type="match status" value="1"/>
</dbReference>
<dbReference type="GO" id="GO:0003676">
    <property type="term" value="F:nucleic acid binding"/>
    <property type="evidence" value="ECO:0007669"/>
    <property type="project" value="InterPro"/>
</dbReference>
<dbReference type="InterPro" id="IPR038763">
    <property type="entry name" value="DHH_sf"/>
</dbReference>
<feature type="domain" description="DHHA1" evidence="1">
    <location>
        <begin position="257"/>
        <end position="304"/>
    </location>
</feature>
<dbReference type="GeneID" id="78231470"/>
<gene>
    <name evidence="2" type="ORF">HMPREF9488_03267</name>
</gene>
<dbReference type="Gene3D" id="3.10.310.30">
    <property type="match status" value="1"/>
</dbReference>
<dbReference type="InterPro" id="IPR003156">
    <property type="entry name" value="DHHA1_dom"/>
</dbReference>
<dbReference type="RefSeq" id="WP_008790349.1">
    <property type="nucleotide sequence ID" value="NZ_AKCB01000004.1"/>
</dbReference>
<evidence type="ECO:0000313" key="3">
    <source>
        <dbReference type="Proteomes" id="UP000003157"/>
    </source>
</evidence>
<dbReference type="Proteomes" id="UP000003157">
    <property type="component" value="Unassembled WGS sequence"/>
</dbReference>
<dbReference type="eggNOG" id="COG2404">
    <property type="taxonomic scope" value="Bacteria"/>
</dbReference>
<dbReference type="AlphaFoldDB" id="E7GEX5"/>
<name>E7GEX5_9FIRM</name>
<dbReference type="HOGENOM" id="CLU_052014_0_0_9"/>
<accession>E7GEX5</accession>
<dbReference type="Pfam" id="PF02272">
    <property type="entry name" value="DHHA1"/>
    <property type="match status" value="1"/>
</dbReference>